<evidence type="ECO:0000313" key="3">
    <source>
        <dbReference type="Proteomes" id="UP000078542"/>
    </source>
</evidence>
<gene>
    <name evidence="2" type="ORF">ALC62_05379</name>
</gene>
<dbReference type="Proteomes" id="UP000078542">
    <property type="component" value="Unassembled WGS sequence"/>
</dbReference>
<feature type="region of interest" description="Disordered" evidence="1">
    <location>
        <begin position="1"/>
        <end position="39"/>
    </location>
</feature>
<evidence type="ECO:0000256" key="1">
    <source>
        <dbReference type="SAM" id="MobiDB-lite"/>
    </source>
</evidence>
<dbReference type="EMBL" id="KQ977305">
    <property type="protein sequence ID" value="KYN03683.1"/>
    <property type="molecule type" value="Genomic_DNA"/>
</dbReference>
<accession>A0A195CSJ5</accession>
<organism evidence="2 3">
    <name type="scientific">Cyphomyrmex costatus</name>
    <dbReference type="NCBI Taxonomy" id="456900"/>
    <lineage>
        <taxon>Eukaryota</taxon>
        <taxon>Metazoa</taxon>
        <taxon>Ecdysozoa</taxon>
        <taxon>Arthropoda</taxon>
        <taxon>Hexapoda</taxon>
        <taxon>Insecta</taxon>
        <taxon>Pterygota</taxon>
        <taxon>Neoptera</taxon>
        <taxon>Endopterygota</taxon>
        <taxon>Hymenoptera</taxon>
        <taxon>Apocrita</taxon>
        <taxon>Aculeata</taxon>
        <taxon>Formicoidea</taxon>
        <taxon>Formicidae</taxon>
        <taxon>Myrmicinae</taxon>
        <taxon>Cyphomyrmex</taxon>
    </lineage>
</organism>
<dbReference type="AlphaFoldDB" id="A0A195CSJ5"/>
<reference evidence="2 3" key="1">
    <citation type="submission" date="2016-03" db="EMBL/GenBank/DDBJ databases">
        <title>Cyphomyrmex costatus WGS genome.</title>
        <authorList>
            <person name="Nygaard S."/>
            <person name="Hu H."/>
            <person name="Boomsma J."/>
            <person name="Zhang G."/>
        </authorList>
    </citation>
    <scope>NUCLEOTIDE SEQUENCE [LARGE SCALE GENOMIC DNA]</scope>
    <source>
        <strain evidence="2">MS0001</strain>
        <tissue evidence="2">Whole body</tissue>
    </source>
</reference>
<evidence type="ECO:0000313" key="2">
    <source>
        <dbReference type="EMBL" id="KYN03683.1"/>
    </source>
</evidence>
<sequence>MRKSQRMWDGSKPENRGSGVDTHQDSRFYMLLTNSTHTR</sequence>
<keyword evidence="3" id="KW-1185">Reference proteome</keyword>
<name>A0A195CSJ5_9HYME</name>
<proteinExistence type="predicted"/>
<protein>
    <submittedName>
        <fullName evidence="2">Uncharacterized protein</fullName>
    </submittedName>
</protein>